<dbReference type="WBParaSite" id="TREG1_102560.1">
    <property type="protein sequence ID" value="TREG1_102560.1"/>
    <property type="gene ID" value="TREG1_102560"/>
</dbReference>
<protein>
    <recommendedName>
        <fullName evidence="2">BHLH domain-containing protein</fullName>
    </recommendedName>
</protein>
<dbReference type="InterPro" id="IPR036638">
    <property type="entry name" value="HLH_DNA-bd_sf"/>
</dbReference>
<evidence type="ECO:0000313" key="3">
    <source>
        <dbReference type="Proteomes" id="UP000050795"/>
    </source>
</evidence>
<dbReference type="PANTHER" id="PTHR23349:SF108">
    <property type="entry name" value="BHLH DOMAIN-CONTAINING PROTEIN"/>
    <property type="match status" value="1"/>
</dbReference>
<dbReference type="Pfam" id="PF00010">
    <property type="entry name" value="HLH"/>
    <property type="match status" value="1"/>
</dbReference>
<keyword evidence="3" id="KW-1185">Reference proteome</keyword>
<dbReference type="AlphaFoldDB" id="A0AA85ILC0"/>
<dbReference type="Gene3D" id="4.10.280.10">
    <property type="entry name" value="Helix-loop-helix DNA-binding domain"/>
    <property type="match status" value="1"/>
</dbReference>
<dbReference type="SUPFAM" id="SSF47459">
    <property type="entry name" value="HLH, helix-loop-helix DNA-binding domain"/>
    <property type="match status" value="1"/>
</dbReference>
<dbReference type="InterPro" id="IPR050283">
    <property type="entry name" value="E-box_TF_Regulators"/>
</dbReference>
<reference evidence="4" key="2">
    <citation type="submission" date="2023-11" db="UniProtKB">
        <authorList>
            <consortium name="WormBaseParasite"/>
        </authorList>
    </citation>
    <scope>IDENTIFICATION</scope>
</reference>
<feature type="domain" description="BHLH" evidence="2">
    <location>
        <begin position="250"/>
        <end position="303"/>
    </location>
</feature>
<reference evidence="3" key="1">
    <citation type="submission" date="2022-06" db="EMBL/GenBank/DDBJ databases">
        <authorList>
            <person name="Berger JAMES D."/>
            <person name="Berger JAMES D."/>
        </authorList>
    </citation>
    <scope>NUCLEOTIDE SEQUENCE [LARGE SCALE GENOMIC DNA]</scope>
</reference>
<evidence type="ECO:0000313" key="4">
    <source>
        <dbReference type="WBParaSite" id="TREG1_102560.1"/>
    </source>
</evidence>
<evidence type="ECO:0000259" key="2">
    <source>
        <dbReference type="PROSITE" id="PS50888"/>
    </source>
</evidence>
<sequence>MFVMDNHTLNMARNKTPFIASKNPVTEILPSDIHRIYNLPSSNRVLLCQEILDAHTSYSIPITPELQNNMTYPRNFSNVLHNSRNSGATSRHCLNHPLSILPYIYSPNTSSATDYFKCDNDCSNGQHRSELSSPYLNHFCDFGHTETMSSSTPAKISRKSRNHSTHQWTCLCPYPINETNEYTNKQINYDSYNNNDTTKYFSINEDRIQNSENFQRIHENCLNQSNTINLSLLSKSSTSSPSTSFECARSFIRLRNARERERVRCVNAGYELLKRHLPLTILPDRRLAKVEILRGAINYINALKELLEN</sequence>
<evidence type="ECO:0000256" key="1">
    <source>
        <dbReference type="ARBA" id="ARBA00023125"/>
    </source>
</evidence>
<dbReference type="PANTHER" id="PTHR23349">
    <property type="entry name" value="BASIC HELIX-LOOP-HELIX TRANSCRIPTION FACTOR, TWIST"/>
    <property type="match status" value="1"/>
</dbReference>
<dbReference type="GO" id="GO:0032502">
    <property type="term" value="P:developmental process"/>
    <property type="evidence" value="ECO:0007669"/>
    <property type="project" value="TreeGrafter"/>
</dbReference>
<organism evidence="3 4">
    <name type="scientific">Trichobilharzia regenti</name>
    <name type="common">Nasal bird schistosome</name>
    <dbReference type="NCBI Taxonomy" id="157069"/>
    <lineage>
        <taxon>Eukaryota</taxon>
        <taxon>Metazoa</taxon>
        <taxon>Spiralia</taxon>
        <taxon>Lophotrochozoa</taxon>
        <taxon>Platyhelminthes</taxon>
        <taxon>Trematoda</taxon>
        <taxon>Digenea</taxon>
        <taxon>Strigeidida</taxon>
        <taxon>Schistosomatoidea</taxon>
        <taxon>Schistosomatidae</taxon>
        <taxon>Trichobilharzia</taxon>
    </lineage>
</organism>
<proteinExistence type="predicted"/>
<name>A0AA85ILC0_TRIRE</name>
<dbReference type="SMART" id="SM00353">
    <property type="entry name" value="HLH"/>
    <property type="match status" value="1"/>
</dbReference>
<dbReference type="GO" id="GO:0046983">
    <property type="term" value="F:protein dimerization activity"/>
    <property type="evidence" value="ECO:0007669"/>
    <property type="project" value="InterPro"/>
</dbReference>
<dbReference type="Proteomes" id="UP000050795">
    <property type="component" value="Unassembled WGS sequence"/>
</dbReference>
<dbReference type="InterPro" id="IPR011598">
    <property type="entry name" value="bHLH_dom"/>
</dbReference>
<dbReference type="CDD" id="cd19724">
    <property type="entry name" value="bHLH_TS_ASCL3_like"/>
    <property type="match status" value="1"/>
</dbReference>
<dbReference type="GO" id="GO:0000981">
    <property type="term" value="F:DNA-binding transcription factor activity, RNA polymerase II-specific"/>
    <property type="evidence" value="ECO:0007669"/>
    <property type="project" value="TreeGrafter"/>
</dbReference>
<accession>A0AA85ILC0</accession>
<keyword evidence="1" id="KW-0238">DNA-binding</keyword>
<dbReference type="PROSITE" id="PS50888">
    <property type="entry name" value="BHLH"/>
    <property type="match status" value="1"/>
</dbReference>
<dbReference type="GO" id="GO:0000977">
    <property type="term" value="F:RNA polymerase II transcription regulatory region sequence-specific DNA binding"/>
    <property type="evidence" value="ECO:0007669"/>
    <property type="project" value="TreeGrafter"/>
</dbReference>